<gene>
    <name evidence="1" type="ORF">J2I48_05140</name>
</gene>
<name>A0A939JYH2_9BACT</name>
<protein>
    <submittedName>
        <fullName evidence="1">Uncharacterized protein</fullName>
    </submittedName>
</protein>
<keyword evidence="2" id="KW-1185">Reference proteome</keyword>
<comment type="caution">
    <text evidence="1">The sequence shown here is derived from an EMBL/GenBank/DDBJ whole genome shotgun (WGS) entry which is preliminary data.</text>
</comment>
<accession>A0A939JYH2</accession>
<dbReference type="AlphaFoldDB" id="A0A939JYH2"/>
<organism evidence="1 2">
    <name type="scientific">Fibrella aquatilis</name>
    <dbReference type="NCBI Taxonomy" id="2817059"/>
    <lineage>
        <taxon>Bacteria</taxon>
        <taxon>Pseudomonadati</taxon>
        <taxon>Bacteroidota</taxon>
        <taxon>Cytophagia</taxon>
        <taxon>Cytophagales</taxon>
        <taxon>Spirosomataceae</taxon>
        <taxon>Fibrella</taxon>
    </lineage>
</organism>
<dbReference type="SUPFAM" id="SSF51126">
    <property type="entry name" value="Pectin lyase-like"/>
    <property type="match status" value="1"/>
</dbReference>
<dbReference type="RefSeq" id="WP_207334333.1">
    <property type="nucleotide sequence ID" value="NZ_JAFMYU010000003.1"/>
</dbReference>
<reference evidence="1 2" key="1">
    <citation type="submission" date="2021-03" db="EMBL/GenBank/DDBJ databases">
        <title>Fibrella sp. HMF5036 genome sequencing and assembly.</title>
        <authorList>
            <person name="Kang H."/>
            <person name="Kim H."/>
            <person name="Bae S."/>
            <person name="Joh K."/>
        </authorList>
    </citation>
    <scope>NUCLEOTIDE SEQUENCE [LARGE SCALE GENOMIC DNA]</scope>
    <source>
        <strain evidence="1 2">HMF5036</strain>
    </source>
</reference>
<dbReference type="InterPro" id="IPR011050">
    <property type="entry name" value="Pectin_lyase_fold/virulence"/>
</dbReference>
<evidence type="ECO:0000313" key="1">
    <source>
        <dbReference type="EMBL" id="MBO0930368.1"/>
    </source>
</evidence>
<dbReference type="Proteomes" id="UP000664795">
    <property type="component" value="Unassembled WGS sequence"/>
</dbReference>
<proteinExistence type="predicted"/>
<dbReference type="EMBL" id="JAFMYU010000003">
    <property type="protein sequence ID" value="MBO0930368.1"/>
    <property type="molecule type" value="Genomic_DNA"/>
</dbReference>
<sequence length="352" mass="37469">MKEQSFYLQNPVTGQFHRLRGISPVGSPVALVQKPSGMALYHNSLSEAMAFANPGDTVLLLRDTREFVTLKNGVNINGNGYSLFSDLDGPLMTDGGQTVQCEVTNFERMESTFAGGVSEWNALVMVSGATSNITIQGKSLVTPATALNWNGKSVINLGTGATVTLRVKTIRANAVEVGGTNARVIIEDGRYISPMGASYTYRVTAGQVGRVIYNNMDIRVNNVLTFDDSCQVTFNACRLTSERNGLSDRGNSRYTFIDCQFLGQIKASWQAEVWPMHGLSATGSIELIGTNVMVAKGASASWLGTAAGSQVSIMGKVVANKPSPAANFVPTVGTGANGSILIDAATDLKFMQ</sequence>
<evidence type="ECO:0000313" key="2">
    <source>
        <dbReference type="Proteomes" id="UP000664795"/>
    </source>
</evidence>